<sequence>MERVIVFASNSAAGAPAVSLEKRRSDVCGQRTADSGLRRPWARRGTVHTVAVQQQQQQLRVGCTMAAQTAKDQEKRFGA</sequence>
<proteinExistence type="predicted"/>
<dbReference type="KEGG" id="pte:PTT_03025"/>
<gene>
    <name evidence="1" type="ORF">PTT_03025</name>
</gene>
<dbReference type="Proteomes" id="UP000001067">
    <property type="component" value="Unassembled WGS sequence"/>
</dbReference>
<protein>
    <submittedName>
        <fullName evidence="1">Uncharacterized protein</fullName>
    </submittedName>
</protein>
<dbReference type="EMBL" id="GL532226">
    <property type="protein sequence ID" value="EFQ96104.1"/>
    <property type="molecule type" value="Genomic_DNA"/>
</dbReference>
<evidence type="ECO:0000313" key="2">
    <source>
        <dbReference type="Proteomes" id="UP000001067"/>
    </source>
</evidence>
<organism evidence="2">
    <name type="scientific">Pyrenophora teres f. teres (strain 0-1)</name>
    <name type="common">Barley net blotch fungus</name>
    <name type="synonym">Drechslera teres f. teres</name>
    <dbReference type="NCBI Taxonomy" id="861557"/>
    <lineage>
        <taxon>Eukaryota</taxon>
        <taxon>Fungi</taxon>
        <taxon>Dikarya</taxon>
        <taxon>Ascomycota</taxon>
        <taxon>Pezizomycotina</taxon>
        <taxon>Dothideomycetes</taxon>
        <taxon>Pleosporomycetidae</taxon>
        <taxon>Pleosporales</taxon>
        <taxon>Pleosporineae</taxon>
        <taxon>Pleosporaceae</taxon>
        <taxon>Pyrenophora</taxon>
    </lineage>
</organism>
<dbReference type="AlphaFoldDB" id="E3RDU5"/>
<evidence type="ECO:0000313" key="1">
    <source>
        <dbReference type="EMBL" id="EFQ96104.1"/>
    </source>
</evidence>
<keyword evidence="2" id="KW-1185">Reference proteome</keyword>
<dbReference type="HOGENOM" id="CLU_2607181_0_0_1"/>
<name>E3RDU5_PYRTT</name>
<accession>E3RDU5</accession>
<reference evidence="1 2" key="1">
    <citation type="journal article" date="2010" name="Genome Biol.">
        <title>A first genome assembly of the barley fungal pathogen Pyrenophora teres f. teres.</title>
        <authorList>
            <person name="Ellwood S.R."/>
            <person name="Liu Z."/>
            <person name="Syme R.A."/>
            <person name="Lai Z."/>
            <person name="Hane J.K."/>
            <person name="Keiper F."/>
            <person name="Moffat C.S."/>
            <person name="Oliver R.P."/>
            <person name="Friesen T.L."/>
        </authorList>
    </citation>
    <scope>NUCLEOTIDE SEQUENCE [LARGE SCALE GENOMIC DNA]</scope>
    <source>
        <strain evidence="1 2">0-1</strain>
    </source>
</reference>